<feature type="transmembrane region" description="Helical" evidence="1">
    <location>
        <begin position="365"/>
        <end position="384"/>
    </location>
</feature>
<feature type="transmembrane region" description="Helical" evidence="1">
    <location>
        <begin position="181"/>
        <end position="199"/>
    </location>
</feature>
<name>A0A1D8ND33_YARLL</name>
<dbReference type="VEuPathDB" id="FungiDB:YALI1_D04978g"/>
<feature type="transmembrane region" description="Helical" evidence="1">
    <location>
        <begin position="107"/>
        <end position="128"/>
    </location>
</feature>
<evidence type="ECO:0000313" key="2">
    <source>
        <dbReference type="EMBL" id="AOW03548.1"/>
    </source>
</evidence>
<keyword evidence="1" id="KW-0472">Membrane</keyword>
<dbReference type="AlphaFoldDB" id="A0A1D8ND33"/>
<accession>A0A1D8ND33</accession>
<reference evidence="3 5" key="2">
    <citation type="submission" date="2018-07" db="EMBL/GenBank/DDBJ databases">
        <title>Draft Genome Assemblies for Five Robust Yarrowia lipolytica Strains Exhibiting High Lipid Production and Pentose Sugar Utilization and Sugar Alcohol Secretion from Undetoxified Lignocellulosic Biomass Hydrolysates.</title>
        <authorList>
            <consortium name="DOE Joint Genome Institute"/>
            <person name="Walker C."/>
            <person name="Ryu S."/>
            <person name="Na H."/>
            <person name="Zane M."/>
            <person name="LaButti K."/>
            <person name="Lipzen A."/>
            <person name="Haridas S."/>
            <person name="Barry K."/>
            <person name="Grigoriev I.V."/>
            <person name="Quarterman J."/>
            <person name="Slininger P."/>
            <person name="Dien B."/>
            <person name="Trinh C.T."/>
        </authorList>
    </citation>
    <scope>NUCLEOTIDE SEQUENCE [LARGE SCALE GENOMIC DNA]</scope>
    <source>
        <strain evidence="3 5">YB392</strain>
    </source>
</reference>
<dbReference type="GO" id="GO:0032541">
    <property type="term" value="C:cortical endoplasmic reticulum"/>
    <property type="evidence" value="ECO:0007669"/>
    <property type="project" value="TreeGrafter"/>
</dbReference>
<dbReference type="GO" id="GO:0000921">
    <property type="term" value="P:septin ring assembly"/>
    <property type="evidence" value="ECO:0007669"/>
    <property type="project" value="TreeGrafter"/>
</dbReference>
<evidence type="ECO:0000313" key="4">
    <source>
        <dbReference type="Proteomes" id="UP000182444"/>
    </source>
</evidence>
<protein>
    <submittedName>
        <fullName evidence="3">ICE2-domain-containing protein</fullName>
    </submittedName>
</protein>
<dbReference type="eggNOG" id="ENOG502QRTT">
    <property type="taxonomic scope" value="Eukaryota"/>
</dbReference>
<dbReference type="EMBL" id="CP017556">
    <property type="protein sequence ID" value="AOW03548.1"/>
    <property type="molecule type" value="Genomic_DNA"/>
</dbReference>
<reference evidence="2 4" key="1">
    <citation type="journal article" date="2016" name="PLoS ONE">
        <title>Sequence Assembly of Yarrowia lipolytica Strain W29/CLIB89 Shows Transposable Element Diversity.</title>
        <authorList>
            <person name="Magnan C."/>
            <person name="Yu J."/>
            <person name="Chang I."/>
            <person name="Jahn E."/>
            <person name="Kanomata Y."/>
            <person name="Wu J."/>
            <person name="Zeller M."/>
            <person name="Oakes M."/>
            <person name="Baldi P."/>
            <person name="Sandmeyer S."/>
        </authorList>
    </citation>
    <scope>NUCLEOTIDE SEQUENCE [LARGE SCALE GENOMIC DNA]</scope>
    <source>
        <strain evidence="2">CLIB89</strain>
        <strain evidence="4">CLIB89(W29)</strain>
    </source>
</reference>
<keyword evidence="1" id="KW-0812">Transmembrane</keyword>
<gene>
    <name evidence="3" type="ORF">B0I71DRAFT_21545</name>
    <name evidence="2" type="ORF">YALI1_D04978g</name>
</gene>
<dbReference type="OMA" id="TTPDRSW"/>
<dbReference type="InterPro" id="IPR013635">
    <property type="entry name" value="Ice2"/>
</dbReference>
<evidence type="ECO:0000313" key="5">
    <source>
        <dbReference type="Proteomes" id="UP000256601"/>
    </source>
</evidence>
<dbReference type="Pfam" id="PF08426">
    <property type="entry name" value="ICE2"/>
    <property type="match status" value="1"/>
</dbReference>
<feature type="transmembrane region" description="Helical" evidence="1">
    <location>
        <begin position="206"/>
        <end position="223"/>
    </location>
</feature>
<evidence type="ECO:0000256" key="1">
    <source>
        <dbReference type="SAM" id="Phobius"/>
    </source>
</evidence>
<dbReference type="VEuPathDB" id="FungiDB:YALI0_D03982g"/>
<sequence length="404" mass="45473">MITILTLFRAAYSLIHLTLVMITIPLSFDIGGRFCGLAFSFTLVVSYFILSTFRILSGRTKLRHVAQILYYLHTILIPALLIFYLSLNTANNNEPVALQRLVMPWDALMQSSAPFFNILEGFCTLLFIQTIGQVSKWLVHRKSDSWEIVLLISAGCVISATAYNLYRIYIATDSVDLSTGTLAGMVLTLGFCLSSYGVISRKGSSLESSLILAYTVYCLYFIFRKSSTSEPPVTIEYSSKQQYPPLPPLIMDSYSALAKSFAAIVPSSFTAVFDFFYGAISTITPHVFVSLSFRIGVFYAATRIIPGIHYAGGFTFRYRRSYRRVFILYAYAPCVIIAVYTHLIMQNFDILHVPQNSGMWDWSAQGSQLWAWVGVLAFLALYAVELSSGGNMQNEFIRDHWKEE</sequence>
<dbReference type="GeneID" id="2910596"/>
<keyword evidence="1" id="KW-1133">Transmembrane helix</keyword>
<dbReference type="GO" id="GO:0005789">
    <property type="term" value="C:endoplasmic reticulum membrane"/>
    <property type="evidence" value="ECO:0007669"/>
    <property type="project" value="TreeGrafter"/>
</dbReference>
<dbReference type="PANTHER" id="PTHR31726">
    <property type="entry name" value="PROTEIN ICE2"/>
    <property type="match status" value="1"/>
</dbReference>
<feature type="transmembrane region" description="Helical" evidence="1">
    <location>
        <begin position="326"/>
        <end position="345"/>
    </location>
</feature>
<dbReference type="Proteomes" id="UP000256601">
    <property type="component" value="Unassembled WGS sequence"/>
</dbReference>
<organism evidence="2 4">
    <name type="scientific">Yarrowia lipolytica</name>
    <name type="common">Candida lipolytica</name>
    <dbReference type="NCBI Taxonomy" id="4952"/>
    <lineage>
        <taxon>Eukaryota</taxon>
        <taxon>Fungi</taxon>
        <taxon>Dikarya</taxon>
        <taxon>Ascomycota</taxon>
        <taxon>Saccharomycotina</taxon>
        <taxon>Dipodascomycetes</taxon>
        <taxon>Dipodascales</taxon>
        <taxon>Dipodascales incertae sedis</taxon>
        <taxon>Yarrowia</taxon>
    </lineage>
</organism>
<feature type="transmembrane region" description="Helical" evidence="1">
    <location>
        <begin position="7"/>
        <end position="28"/>
    </location>
</feature>
<dbReference type="KEGG" id="yli:2910596"/>
<dbReference type="EMBL" id="KZ858963">
    <property type="protein sequence ID" value="RDW27433.1"/>
    <property type="molecule type" value="Genomic_DNA"/>
</dbReference>
<feature type="transmembrane region" description="Helical" evidence="1">
    <location>
        <begin position="34"/>
        <end position="56"/>
    </location>
</feature>
<dbReference type="OrthoDB" id="5577218at2759"/>
<dbReference type="GO" id="GO:0048309">
    <property type="term" value="P:endoplasmic reticulum inheritance"/>
    <property type="evidence" value="ECO:0007669"/>
    <property type="project" value="TreeGrafter"/>
</dbReference>
<dbReference type="PANTHER" id="PTHR31726:SF2">
    <property type="entry name" value="PROTEIN ICE2"/>
    <property type="match status" value="1"/>
</dbReference>
<proteinExistence type="predicted"/>
<dbReference type="RefSeq" id="XP_502384.1">
    <property type="nucleotide sequence ID" value="XM_502384.1"/>
</dbReference>
<feature type="transmembrane region" description="Helical" evidence="1">
    <location>
        <begin position="275"/>
        <end position="301"/>
    </location>
</feature>
<feature type="transmembrane region" description="Helical" evidence="1">
    <location>
        <begin position="148"/>
        <end position="169"/>
    </location>
</feature>
<evidence type="ECO:0000313" key="3">
    <source>
        <dbReference type="EMBL" id="RDW27433.1"/>
    </source>
</evidence>
<feature type="transmembrane region" description="Helical" evidence="1">
    <location>
        <begin position="68"/>
        <end position="87"/>
    </location>
</feature>
<dbReference type="Proteomes" id="UP000182444">
    <property type="component" value="Chromosome 1D"/>
</dbReference>
<dbReference type="GO" id="GO:0097038">
    <property type="term" value="C:perinuclear endoplasmic reticulum"/>
    <property type="evidence" value="ECO:0007669"/>
    <property type="project" value="TreeGrafter"/>
</dbReference>